<dbReference type="Gene3D" id="1.10.340.30">
    <property type="entry name" value="Hypothetical protein, domain 2"/>
    <property type="match status" value="1"/>
</dbReference>
<evidence type="ECO:0000256" key="2">
    <source>
        <dbReference type="ARBA" id="ARBA00022763"/>
    </source>
</evidence>
<evidence type="ECO:0000256" key="3">
    <source>
        <dbReference type="ARBA" id="ARBA00023204"/>
    </source>
</evidence>
<proteinExistence type="inferred from homology"/>
<dbReference type="GO" id="GO:0006281">
    <property type="term" value="P:DNA repair"/>
    <property type="evidence" value="ECO:0007669"/>
    <property type="project" value="UniProtKB-KW"/>
</dbReference>
<keyword evidence="3" id="KW-0234">DNA repair</keyword>
<evidence type="ECO:0000313" key="6">
    <source>
        <dbReference type="Proteomes" id="UP001597075"/>
    </source>
</evidence>
<gene>
    <name evidence="5" type="ORF">ACFSBJ_05290</name>
</gene>
<dbReference type="SMART" id="SM00478">
    <property type="entry name" value="ENDO3c"/>
    <property type="match status" value="1"/>
</dbReference>
<dbReference type="Pfam" id="PF00730">
    <property type="entry name" value="HhH-GPD"/>
    <property type="match status" value="1"/>
</dbReference>
<keyword evidence="6" id="KW-1185">Reference proteome</keyword>
<evidence type="ECO:0000259" key="4">
    <source>
        <dbReference type="SMART" id="SM00478"/>
    </source>
</evidence>
<dbReference type="FunFam" id="1.10.340.30:FF:000004">
    <property type="entry name" value="DNA-3-methyladenine glycosylase II"/>
    <property type="match status" value="1"/>
</dbReference>
<keyword evidence="2" id="KW-0227">DNA damage</keyword>
<feature type="domain" description="HhH-GPD" evidence="4">
    <location>
        <begin position="41"/>
        <end position="191"/>
    </location>
</feature>
<dbReference type="InterPro" id="IPR003265">
    <property type="entry name" value="HhH-GPD_domain"/>
</dbReference>
<dbReference type="PANTHER" id="PTHR43003">
    <property type="entry name" value="DNA-3-METHYLADENINE GLYCOSYLASE"/>
    <property type="match status" value="1"/>
</dbReference>
<comment type="caution">
    <text evidence="5">The sequence shown here is derived from an EMBL/GenBank/DDBJ whole genome shotgun (WGS) entry which is preliminary data.</text>
</comment>
<accession>A0ABD6CYK0</accession>
<organism evidence="5 6">
    <name type="scientific">Haloplanus ruber</name>
    <dbReference type="NCBI Taxonomy" id="869892"/>
    <lineage>
        <taxon>Archaea</taxon>
        <taxon>Methanobacteriati</taxon>
        <taxon>Methanobacteriota</taxon>
        <taxon>Stenosarchaea group</taxon>
        <taxon>Halobacteria</taxon>
        <taxon>Halobacteriales</taxon>
        <taxon>Haloferacaceae</taxon>
        <taxon>Haloplanus</taxon>
    </lineage>
</organism>
<evidence type="ECO:0000313" key="5">
    <source>
        <dbReference type="EMBL" id="MFD1633149.1"/>
    </source>
</evidence>
<dbReference type="PANTHER" id="PTHR43003:SF5">
    <property type="entry name" value="DNA-3-METHYLADENINE GLYCOSYLASE"/>
    <property type="match status" value="1"/>
</dbReference>
<sequence>MTRWKRALRADPVMAELIETHGDRRLDPADDEFRRLVVSVINQQLSTASADAIRGRVFDLLDEVTPTTVLAADRDALRAAGLSGTKVDYLRNAAAAFQDRDLTRAGLADHDDEAVVDELTSITGIGRWTAEMYLLFALGREDVLPLGDLAIRRGLTDLYGCESREAMRAVGADWRPFRSYGTLYVWAHYEA</sequence>
<comment type="similarity">
    <text evidence="1">Belongs to the alkylbase DNA glycosidase AlkA family.</text>
</comment>
<dbReference type="RefSeq" id="WP_256406937.1">
    <property type="nucleotide sequence ID" value="NZ_CP187151.1"/>
</dbReference>
<dbReference type="InterPro" id="IPR051912">
    <property type="entry name" value="Alkylbase_DNA_Glycosylase/TA"/>
</dbReference>
<dbReference type="EMBL" id="JBHUDL010000006">
    <property type="protein sequence ID" value="MFD1633149.1"/>
    <property type="molecule type" value="Genomic_DNA"/>
</dbReference>
<dbReference type="AlphaFoldDB" id="A0ABD6CYK0"/>
<dbReference type="InterPro" id="IPR011257">
    <property type="entry name" value="DNA_glycosylase"/>
</dbReference>
<evidence type="ECO:0000256" key="1">
    <source>
        <dbReference type="ARBA" id="ARBA00010817"/>
    </source>
</evidence>
<dbReference type="Gene3D" id="1.10.1670.40">
    <property type="match status" value="1"/>
</dbReference>
<dbReference type="Proteomes" id="UP001597075">
    <property type="component" value="Unassembled WGS sequence"/>
</dbReference>
<protein>
    <submittedName>
        <fullName evidence="5">DNA-3-methyladenine glycosylase family protein</fullName>
    </submittedName>
</protein>
<name>A0ABD6CYK0_9EURY</name>
<dbReference type="CDD" id="cd00056">
    <property type="entry name" value="ENDO3c"/>
    <property type="match status" value="1"/>
</dbReference>
<reference evidence="5 6" key="1">
    <citation type="journal article" date="2019" name="Int. J. Syst. Evol. Microbiol.">
        <title>The Global Catalogue of Microorganisms (GCM) 10K type strain sequencing project: providing services to taxonomists for standard genome sequencing and annotation.</title>
        <authorList>
            <consortium name="The Broad Institute Genomics Platform"/>
            <consortium name="The Broad Institute Genome Sequencing Center for Infectious Disease"/>
            <person name="Wu L."/>
            <person name="Ma J."/>
        </authorList>
    </citation>
    <scope>NUCLEOTIDE SEQUENCE [LARGE SCALE GENOMIC DNA]</scope>
    <source>
        <strain evidence="5 6">CGMCC 1.10594</strain>
    </source>
</reference>
<dbReference type="SUPFAM" id="SSF48150">
    <property type="entry name" value="DNA-glycosylase"/>
    <property type="match status" value="1"/>
</dbReference>